<name>A0ABS3BTI4_9BACT</name>
<proteinExistence type="predicted"/>
<dbReference type="InterPro" id="IPR002716">
    <property type="entry name" value="PIN_dom"/>
</dbReference>
<dbReference type="CDD" id="cd09854">
    <property type="entry name" value="PIN_VapC-like"/>
    <property type="match status" value="1"/>
</dbReference>
<accession>A0ABS3BTI4</accession>
<sequence>MRIFFDVNTILDFFLERSPNPKEINSLFEKVDQGEIIGFVSISVIQTCSYFLTQAKGAKITKEIIGVICRRFQLIEGSKLDVMSAVESPHEDIEDAIHFFMCLSNGIQAIVTSDKGFLKMARPHLPIFTPLELIESLK</sequence>
<dbReference type="Pfam" id="PF13470">
    <property type="entry name" value="PIN_3"/>
    <property type="match status" value="1"/>
</dbReference>
<dbReference type="Gene3D" id="3.40.50.1010">
    <property type="entry name" value="5'-nuclease"/>
    <property type="match status" value="1"/>
</dbReference>
<dbReference type="InterPro" id="IPR029060">
    <property type="entry name" value="PIN-like_dom_sf"/>
</dbReference>
<organism evidence="2 3">
    <name type="scientific">Algoriphagus aestuariicola</name>
    <dbReference type="NCBI Taxonomy" id="1852016"/>
    <lineage>
        <taxon>Bacteria</taxon>
        <taxon>Pseudomonadati</taxon>
        <taxon>Bacteroidota</taxon>
        <taxon>Cytophagia</taxon>
        <taxon>Cytophagales</taxon>
        <taxon>Cyclobacteriaceae</taxon>
        <taxon>Algoriphagus</taxon>
    </lineage>
</organism>
<keyword evidence="3" id="KW-1185">Reference proteome</keyword>
<dbReference type="RefSeq" id="WP_206569554.1">
    <property type="nucleotide sequence ID" value="NZ_JAFKCW010000002.1"/>
</dbReference>
<evidence type="ECO:0000313" key="2">
    <source>
        <dbReference type="EMBL" id="MBN7801576.1"/>
    </source>
</evidence>
<dbReference type="SUPFAM" id="SSF88723">
    <property type="entry name" value="PIN domain-like"/>
    <property type="match status" value="1"/>
</dbReference>
<feature type="domain" description="PIN" evidence="1">
    <location>
        <begin position="2"/>
        <end position="115"/>
    </location>
</feature>
<evidence type="ECO:0000313" key="3">
    <source>
        <dbReference type="Proteomes" id="UP000664698"/>
    </source>
</evidence>
<reference evidence="2 3" key="1">
    <citation type="submission" date="2021-03" db="EMBL/GenBank/DDBJ databases">
        <title>novel species isolated from a fishpond in China.</title>
        <authorList>
            <person name="Lu H."/>
            <person name="Cai Z."/>
        </authorList>
    </citation>
    <scope>NUCLEOTIDE SEQUENCE [LARGE SCALE GENOMIC DNA]</scope>
    <source>
        <strain evidence="2 3">JCM 31546</strain>
    </source>
</reference>
<evidence type="ECO:0000259" key="1">
    <source>
        <dbReference type="Pfam" id="PF13470"/>
    </source>
</evidence>
<protein>
    <submittedName>
        <fullName evidence="2">Type II toxin-antitoxin system VapC family toxin</fullName>
    </submittedName>
</protein>
<dbReference type="Proteomes" id="UP000664698">
    <property type="component" value="Unassembled WGS sequence"/>
</dbReference>
<gene>
    <name evidence="2" type="ORF">J0A67_11940</name>
</gene>
<dbReference type="EMBL" id="JAFKCW010000002">
    <property type="protein sequence ID" value="MBN7801576.1"/>
    <property type="molecule type" value="Genomic_DNA"/>
</dbReference>
<comment type="caution">
    <text evidence="2">The sequence shown here is derived from an EMBL/GenBank/DDBJ whole genome shotgun (WGS) entry which is preliminary data.</text>
</comment>